<dbReference type="InParanoid" id="A0A152A3E1"/>
<feature type="domain" description="CTLH" evidence="2">
    <location>
        <begin position="262"/>
        <end position="319"/>
    </location>
</feature>
<dbReference type="SMART" id="SM00449">
    <property type="entry name" value="SPRY"/>
    <property type="match status" value="1"/>
</dbReference>
<dbReference type="InterPro" id="IPR006594">
    <property type="entry name" value="LisH"/>
</dbReference>
<dbReference type="Gene3D" id="2.60.120.920">
    <property type="match status" value="1"/>
</dbReference>
<dbReference type="FunCoup" id="A0A152A3E1">
    <property type="interactions" value="336"/>
</dbReference>
<dbReference type="InterPro" id="IPR050618">
    <property type="entry name" value="Ubq-SigPath_Reg"/>
</dbReference>
<dbReference type="SMART" id="SM00668">
    <property type="entry name" value="CTLH"/>
    <property type="match status" value="1"/>
</dbReference>
<dbReference type="OrthoDB" id="14767at2759"/>
<dbReference type="SMART" id="SM00757">
    <property type="entry name" value="CRA"/>
    <property type="match status" value="1"/>
</dbReference>
<dbReference type="InterPro" id="IPR013144">
    <property type="entry name" value="CRA_dom"/>
</dbReference>
<dbReference type="InterPro" id="IPR024964">
    <property type="entry name" value="CTLH/CRA"/>
</dbReference>
<dbReference type="InterPro" id="IPR001870">
    <property type="entry name" value="B30.2/SPRY"/>
</dbReference>
<feature type="domain" description="B30.2/SPRY" evidence="1">
    <location>
        <begin position="1"/>
        <end position="194"/>
    </location>
</feature>
<dbReference type="PANTHER" id="PTHR12864">
    <property type="entry name" value="RAN BINDING PROTEIN 9-RELATED"/>
    <property type="match status" value="1"/>
</dbReference>
<comment type="caution">
    <text evidence="3">The sequence shown here is derived from an EMBL/GenBank/DDBJ whole genome shotgun (WGS) entry which is preliminary data.</text>
</comment>
<dbReference type="PROSITE" id="PS50188">
    <property type="entry name" value="B302_SPRY"/>
    <property type="match status" value="1"/>
</dbReference>
<dbReference type="SUPFAM" id="SSF49899">
    <property type="entry name" value="Concanavalin A-like lectins/glucanases"/>
    <property type="match status" value="1"/>
</dbReference>
<evidence type="ECO:0000259" key="2">
    <source>
        <dbReference type="PROSITE" id="PS50897"/>
    </source>
</evidence>
<protein>
    <submittedName>
        <fullName evidence="3">Uncharacterized protein</fullName>
    </submittedName>
</protein>
<keyword evidence="4" id="KW-1185">Reference proteome</keyword>
<name>A0A152A3E1_TIELA</name>
<dbReference type="Proteomes" id="UP000076078">
    <property type="component" value="Unassembled WGS sequence"/>
</dbReference>
<dbReference type="Pfam" id="PF10607">
    <property type="entry name" value="CTLH"/>
    <property type="match status" value="1"/>
</dbReference>
<dbReference type="InterPro" id="IPR003877">
    <property type="entry name" value="SPRY_dom"/>
</dbReference>
<sequence>MTFPMLVDSNNNSYYNQYLKHKIDLPGYWNIKDKSLLLDVTGNGYRVSYKTGKTENEAALIRANCPIPISCGIFYFEITVISKGKDGYIGIGVCTSQMPTNRLPGWEKQSYGYHGDDGNLFKGSGSGKQYGPTFTTNDVVGCCVNLMQNTLFFTKNGVPLSEATNDLKGMTLYPCIGLRTPGESIEVNFGQRPFIFDIEQLIKEEKEKVLKSMKSQSNGEEEINSTQLVLDYLIHHGYFETIRSFAAVTGSSGQNLDSQLDDIKNRQKISDLLSRGDIDQVIQELNRLYPNFLQKRQDILFKLQCQKFIEMIKTAPIEDTMAFGQQELYKFSQISEDYETTLQEIFSLIAYTDPFKSPVSSLLSEQRRDPIINDLNCALLVHCNKPAIPVLEKLIRQCKVVIDESISNNASSFAGLLDLKEFIDSDSL</sequence>
<dbReference type="STRING" id="361077.A0A152A3E1"/>
<dbReference type="OMA" id="GCCINFV"/>
<dbReference type="InterPro" id="IPR035782">
    <property type="entry name" value="SPRY_RanBP9/10"/>
</dbReference>
<evidence type="ECO:0000313" key="3">
    <source>
        <dbReference type="EMBL" id="KYR00730.1"/>
    </source>
</evidence>
<dbReference type="InterPro" id="IPR006595">
    <property type="entry name" value="CTLH_C"/>
</dbReference>
<dbReference type="AlphaFoldDB" id="A0A152A3E1"/>
<gene>
    <name evidence="3" type="ORF">DLAC_02771</name>
</gene>
<accession>A0A152A3E1</accession>
<reference evidence="3 4" key="1">
    <citation type="submission" date="2015-12" db="EMBL/GenBank/DDBJ databases">
        <title>Dictyostelia acquired genes for synthesis and detection of signals that induce cell-type specialization by lateral gene transfer from prokaryotes.</title>
        <authorList>
            <person name="Gloeckner G."/>
            <person name="Schaap P."/>
        </authorList>
    </citation>
    <scope>NUCLEOTIDE SEQUENCE [LARGE SCALE GENOMIC DNA]</scope>
    <source>
        <strain evidence="3 4">TK</strain>
    </source>
</reference>
<dbReference type="InterPro" id="IPR013320">
    <property type="entry name" value="ConA-like_dom_sf"/>
</dbReference>
<evidence type="ECO:0000313" key="4">
    <source>
        <dbReference type="Proteomes" id="UP000076078"/>
    </source>
</evidence>
<dbReference type="EMBL" id="LODT01000013">
    <property type="protein sequence ID" value="KYR00730.1"/>
    <property type="molecule type" value="Genomic_DNA"/>
</dbReference>
<dbReference type="PROSITE" id="PS50896">
    <property type="entry name" value="LISH"/>
    <property type="match status" value="1"/>
</dbReference>
<evidence type="ECO:0000259" key="1">
    <source>
        <dbReference type="PROSITE" id="PS50188"/>
    </source>
</evidence>
<dbReference type="Pfam" id="PF00622">
    <property type="entry name" value="SPRY"/>
    <property type="match status" value="1"/>
</dbReference>
<proteinExistence type="predicted"/>
<dbReference type="PROSITE" id="PS50897">
    <property type="entry name" value="CTLH"/>
    <property type="match status" value="1"/>
</dbReference>
<dbReference type="InterPro" id="IPR043136">
    <property type="entry name" value="B30.2/SPRY_sf"/>
</dbReference>
<organism evidence="3 4">
    <name type="scientific">Tieghemostelium lacteum</name>
    <name type="common">Slime mold</name>
    <name type="synonym">Dictyostelium lacteum</name>
    <dbReference type="NCBI Taxonomy" id="361077"/>
    <lineage>
        <taxon>Eukaryota</taxon>
        <taxon>Amoebozoa</taxon>
        <taxon>Evosea</taxon>
        <taxon>Eumycetozoa</taxon>
        <taxon>Dictyostelia</taxon>
        <taxon>Dictyosteliales</taxon>
        <taxon>Raperosteliaceae</taxon>
        <taxon>Tieghemostelium</taxon>
    </lineage>
</organism>
<dbReference type="CDD" id="cd12909">
    <property type="entry name" value="SPRY_RanBP9_10"/>
    <property type="match status" value="1"/>
</dbReference>